<dbReference type="GO" id="GO:0016740">
    <property type="term" value="F:transferase activity"/>
    <property type="evidence" value="ECO:0007669"/>
    <property type="project" value="UniProtKB-KW"/>
</dbReference>
<evidence type="ECO:0000259" key="7">
    <source>
        <dbReference type="PROSITE" id="PS51873"/>
    </source>
</evidence>
<proteinExistence type="predicted"/>
<keyword evidence="6" id="KW-0862">Zinc</keyword>
<reference evidence="8" key="3">
    <citation type="submission" date="2025-09" db="UniProtKB">
        <authorList>
            <consortium name="Ensembl"/>
        </authorList>
    </citation>
    <scope>IDENTIFICATION</scope>
</reference>
<keyword evidence="3" id="KW-0677">Repeat</keyword>
<reference evidence="8" key="1">
    <citation type="submission" date="2014-08" db="EMBL/GenBank/DDBJ databases">
        <authorList>
            <person name="Senf B."/>
            <person name="Petzold A."/>
            <person name="Downie B.R."/>
            <person name="Koch P."/>
            <person name="Platzer M."/>
        </authorList>
    </citation>
    <scope>NUCLEOTIDE SEQUENCE [LARGE SCALE GENOMIC DNA]</scope>
    <source>
        <strain evidence="8">GRZ</strain>
    </source>
</reference>
<evidence type="ECO:0000256" key="1">
    <source>
        <dbReference type="ARBA" id="ARBA00022679"/>
    </source>
</evidence>
<evidence type="ECO:0000313" key="8">
    <source>
        <dbReference type="Ensembl" id="ENSNFUP00015000742.1"/>
    </source>
</evidence>
<dbReference type="GO" id="GO:0008270">
    <property type="term" value="F:zinc ion binding"/>
    <property type="evidence" value="ECO:0007669"/>
    <property type="project" value="UniProtKB-KW"/>
</dbReference>
<reference evidence="8" key="2">
    <citation type="submission" date="2025-08" db="UniProtKB">
        <authorList>
            <consortium name="Ensembl"/>
        </authorList>
    </citation>
    <scope>IDENTIFICATION</scope>
</reference>
<dbReference type="GeneTree" id="ENSGT00510000050415"/>
<evidence type="ECO:0000256" key="2">
    <source>
        <dbReference type="ARBA" id="ARBA00022723"/>
    </source>
</evidence>
<keyword evidence="9" id="KW-1185">Reference proteome</keyword>
<dbReference type="InterPro" id="IPR044066">
    <property type="entry name" value="TRIAD_supradom"/>
</dbReference>
<organism evidence="8 9">
    <name type="scientific">Nothobranchius furzeri</name>
    <name type="common">Turquoise killifish</name>
    <dbReference type="NCBI Taxonomy" id="105023"/>
    <lineage>
        <taxon>Eukaryota</taxon>
        <taxon>Metazoa</taxon>
        <taxon>Chordata</taxon>
        <taxon>Craniata</taxon>
        <taxon>Vertebrata</taxon>
        <taxon>Euteleostomi</taxon>
        <taxon>Actinopterygii</taxon>
        <taxon>Neopterygii</taxon>
        <taxon>Teleostei</taxon>
        <taxon>Neoteleostei</taxon>
        <taxon>Acanthomorphata</taxon>
        <taxon>Ovalentaria</taxon>
        <taxon>Atherinomorphae</taxon>
        <taxon>Cyprinodontiformes</taxon>
        <taxon>Nothobranchiidae</taxon>
        <taxon>Nothobranchius</taxon>
    </lineage>
</organism>
<dbReference type="CDD" id="cd20336">
    <property type="entry name" value="Rcat_RBR"/>
    <property type="match status" value="1"/>
</dbReference>
<dbReference type="AlphaFoldDB" id="A0A8C6NH37"/>
<evidence type="ECO:0000256" key="5">
    <source>
        <dbReference type="ARBA" id="ARBA00022786"/>
    </source>
</evidence>
<evidence type="ECO:0000256" key="6">
    <source>
        <dbReference type="ARBA" id="ARBA00022833"/>
    </source>
</evidence>
<keyword evidence="1" id="KW-0808">Transferase</keyword>
<dbReference type="SUPFAM" id="SSF57850">
    <property type="entry name" value="RING/U-box"/>
    <property type="match status" value="2"/>
</dbReference>
<protein>
    <recommendedName>
        <fullName evidence="7">RING-type domain-containing protein</fullName>
    </recommendedName>
</protein>
<dbReference type="FunFam" id="1.20.120.1750:FF:000040">
    <property type="entry name" value="RBR-type E3 ubiquitin transferase"/>
    <property type="match status" value="1"/>
</dbReference>
<name>A0A8C6NH37_NOTFU</name>
<keyword evidence="5" id="KW-0833">Ubl conjugation pathway</keyword>
<evidence type="ECO:0000313" key="9">
    <source>
        <dbReference type="Proteomes" id="UP000694548"/>
    </source>
</evidence>
<sequence>MSVSLSVLLSSSPGEAGLNEFFPLPSPAPNHGFIHAKLTCGSTVSLLYCQIDGLQLKWGIDLKKILRRAGECKLVCGQFNCNVEWPYEEVRKMALLTPEEKEYFEKIMAHNAVKNYFDSKFCPGCKFSVTRKDESNLSVRCQVCTTNKGRIYEFCWQCLRQWKGPQPRLDRCDNDGCTNDSLKTLTACPALIFESVKGVTGCPSIRACPTCGTLLEHNGKQCKNIMCRQCKVEFCFVCLKVTTKCKSDPNYNYFGPCFSGLAPRQTVIPVWNRKK</sequence>
<evidence type="ECO:0000256" key="4">
    <source>
        <dbReference type="ARBA" id="ARBA00022771"/>
    </source>
</evidence>
<keyword evidence="4" id="KW-0863">Zinc-finger</keyword>
<dbReference type="PROSITE" id="PS51873">
    <property type="entry name" value="TRIAD"/>
    <property type="match status" value="1"/>
</dbReference>
<feature type="domain" description="RING-type" evidence="7">
    <location>
        <begin position="1"/>
        <end position="257"/>
    </location>
</feature>
<keyword evidence="2" id="KW-0479">Metal-binding</keyword>
<dbReference type="Gene3D" id="1.20.120.1750">
    <property type="match status" value="1"/>
</dbReference>
<accession>A0A8C6NH37</accession>
<dbReference type="Proteomes" id="UP000694548">
    <property type="component" value="Chromosome sgr04"/>
</dbReference>
<dbReference type="Ensembl" id="ENSNFUT00015000820.1">
    <property type="protein sequence ID" value="ENSNFUP00015000742.1"/>
    <property type="gene ID" value="ENSNFUG00015000464.1"/>
</dbReference>
<evidence type="ECO:0000256" key="3">
    <source>
        <dbReference type="ARBA" id="ARBA00022737"/>
    </source>
</evidence>